<dbReference type="SMART" id="SM00342">
    <property type="entry name" value="HTH_ARAC"/>
    <property type="match status" value="1"/>
</dbReference>
<reference evidence="6 7" key="1">
    <citation type="submission" date="2016-11" db="EMBL/GenBank/DDBJ databases">
        <authorList>
            <person name="Jaros S."/>
            <person name="Januszkiewicz K."/>
            <person name="Wedrychowicz H."/>
        </authorList>
    </citation>
    <scope>NUCLEOTIDE SEQUENCE [LARGE SCALE GENOMIC DNA]</scope>
    <source>
        <strain evidence="6 7">DSM 24787</strain>
    </source>
</reference>
<feature type="transmembrane region" description="Helical" evidence="4">
    <location>
        <begin position="35"/>
        <end position="58"/>
    </location>
</feature>
<dbReference type="RefSeq" id="WP_074239354.1">
    <property type="nucleotide sequence ID" value="NZ_FSRA01000001.1"/>
</dbReference>
<evidence type="ECO:0000259" key="5">
    <source>
        <dbReference type="PROSITE" id="PS01124"/>
    </source>
</evidence>
<dbReference type="PANTHER" id="PTHR43280">
    <property type="entry name" value="ARAC-FAMILY TRANSCRIPTIONAL REGULATOR"/>
    <property type="match status" value="1"/>
</dbReference>
<dbReference type="PROSITE" id="PS01124">
    <property type="entry name" value="HTH_ARAC_FAMILY_2"/>
    <property type="match status" value="1"/>
</dbReference>
<dbReference type="InterPro" id="IPR009057">
    <property type="entry name" value="Homeodomain-like_sf"/>
</dbReference>
<dbReference type="AlphaFoldDB" id="A0A1N6FLU0"/>
<feature type="domain" description="HTH araC/xylS-type" evidence="5">
    <location>
        <begin position="242"/>
        <end position="344"/>
    </location>
</feature>
<organism evidence="6 7">
    <name type="scientific">Chitinophaga niabensis</name>
    <dbReference type="NCBI Taxonomy" id="536979"/>
    <lineage>
        <taxon>Bacteria</taxon>
        <taxon>Pseudomonadati</taxon>
        <taxon>Bacteroidota</taxon>
        <taxon>Chitinophagia</taxon>
        <taxon>Chitinophagales</taxon>
        <taxon>Chitinophagaceae</taxon>
        <taxon>Chitinophaga</taxon>
    </lineage>
</organism>
<dbReference type="PROSITE" id="PS00041">
    <property type="entry name" value="HTH_ARAC_FAMILY_1"/>
    <property type="match status" value="1"/>
</dbReference>
<dbReference type="Proteomes" id="UP000185003">
    <property type="component" value="Unassembled WGS sequence"/>
</dbReference>
<evidence type="ECO:0000313" key="7">
    <source>
        <dbReference type="Proteomes" id="UP000185003"/>
    </source>
</evidence>
<protein>
    <submittedName>
        <fullName evidence="6">AraC-type DNA-binding protein</fullName>
    </submittedName>
</protein>
<feature type="transmembrane region" description="Helical" evidence="4">
    <location>
        <begin position="102"/>
        <end position="120"/>
    </location>
</feature>
<dbReference type="EMBL" id="FSRA01000001">
    <property type="protein sequence ID" value="SIN96253.1"/>
    <property type="molecule type" value="Genomic_DNA"/>
</dbReference>
<sequence>MDLDRQLLFLVSALGAFNGIILSVYLFLSKKRRSVASFFLGLLLLAFSIRVAKSVFLYFNPGLPKICLQIGLSACFLIGPSLYYFFKAVLLKSTGIPNSWKWSWGIQLGALVLVGMLFPYQTRPDVWNNIIVYVIYLQWPCYLVATGFLLKPVLKTLFVNPSVLSDTEKFWLILFLGNCLIFLAYLLAFFRVVHGIYISGGICFTFMLFLTVFFSLSGAGFENNGKPERKKIAETDASIWLDKLEKVIRDKALYKDPNLKLNDLAQHINISMHQLSQLLNDNLGKSFSTYINEYRIAEACKLITTNERLTFEAIGYEVGYNSKSTFYAAFRKIKDMTPALYKESIGAA</sequence>
<dbReference type="GO" id="GO:0043565">
    <property type="term" value="F:sequence-specific DNA binding"/>
    <property type="evidence" value="ECO:0007669"/>
    <property type="project" value="InterPro"/>
</dbReference>
<dbReference type="OrthoDB" id="6283866at2"/>
<keyword evidence="4" id="KW-1133">Transmembrane helix</keyword>
<feature type="transmembrane region" description="Helical" evidence="4">
    <location>
        <begin position="6"/>
        <end position="28"/>
    </location>
</feature>
<proteinExistence type="predicted"/>
<evidence type="ECO:0000256" key="1">
    <source>
        <dbReference type="ARBA" id="ARBA00023015"/>
    </source>
</evidence>
<dbReference type="Pfam" id="PF12833">
    <property type="entry name" value="HTH_18"/>
    <property type="match status" value="1"/>
</dbReference>
<feature type="transmembrane region" description="Helical" evidence="4">
    <location>
        <begin position="196"/>
        <end position="221"/>
    </location>
</feature>
<evidence type="ECO:0000313" key="6">
    <source>
        <dbReference type="EMBL" id="SIN96253.1"/>
    </source>
</evidence>
<feature type="transmembrane region" description="Helical" evidence="4">
    <location>
        <begin position="126"/>
        <end position="150"/>
    </location>
</feature>
<feature type="transmembrane region" description="Helical" evidence="4">
    <location>
        <begin position="70"/>
        <end position="90"/>
    </location>
</feature>
<dbReference type="PANTHER" id="PTHR43280:SF29">
    <property type="entry name" value="ARAC-FAMILY TRANSCRIPTIONAL REGULATOR"/>
    <property type="match status" value="1"/>
</dbReference>
<dbReference type="SUPFAM" id="SSF46689">
    <property type="entry name" value="Homeodomain-like"/>
    <property type="match status" value="1"/>
</dbReference>
<evidence type="ECO:0000256" key="4">
    <source>
        <dbReference type="SAM" id="Phobius"/>
    </source>
</evidence>
<keyword evidence="4" id="KW-0812">Transmembrane</keyword>
<feature type="transmembrane region" description="Helical" evidence="4">
    <location>
        <begin position="170"/>
        <end position="190"/>
    </location>
</feature>
<dbReference type="InterPro" id="IPR018060">
    <property type="entry name" value="HTH_AraC"/>
</dbReference>
<evidence type="ECO:0000256" key="3">
    <source>
        <dbReference type="ARBA" id="ARBA00023163"/>
    </source>
</evidence>
<dbReference type="InterPro" id="IPR018062">
    <property type="entry name" value="HTH_AraC-typ_CS"/>
</dbReference>
<dbReference type="STRING" id="536979.SAMN04488055_2292"/>
<evidence type="ECO:0000256" key="2">
    <source>
        <dbReference type="ARBA" id="ARBA00023125"/>
    </source>
</evidence>
<accession>A0A1N6FLU0</accession>
<keyword evidence="3" id="KW-0804">Transcription</keyword>
<name>A0A1N6FLU0_9BACT</name>
<keyword evidence="1" id="KW-0805">Transcription regulation</keyword>
<keyword evidence="4" id="KW-0472">Membrane</keyword>
<dbReference type="Gene3D" id="1.10.10.60">
    <property type="entry name" value="Homeodomain-like"/>
    <property type="match status" value="2"/>
</dbReference>
<gene>
    <name evidence="6" type="ORF">SAMN04488055_2292</name>
</gene>
<dbReference type="GO" id="GO:0003700">
    <property type="term" value="F:DNA-binding transcription factor activity"/>
    <property type="evidence" value="ECO:0007669"/>
    <property type="project" value="InterPro"/>
</dbReference>
<keyword evidence="7" id="KW-1185">Reference proteome</keyword>
<keyword evidence="2 6" id="KW-0238">DNA-binding</keyword>